<dbReference type="GO" id="GO:0022857">
    <property type="term" value="F:transmembrane transporter activity"/>
    <property type="evidence" value="ECO:0007669"/>
    <property type="project" value="TreeGrafter"/>
</dbReference>
<dbReference type="GO" id="GO:0005886">
    <property type="term" value="C:plasma membrane"/>
    <property type="evidence" value="ECO:0007669"/>
    <property type="project" value="UniProtKB-SubCell"/>
</dbReference>
<feature type="domain" description="ABC3 transporter permease C-terminal" evidence="7">
    <location>
        <begin position="289"/>
        <end position="399"/>
    </location>
</feature>
<evidence type="ECO:0000313" key="9">
    <source>
        <dbReference type="EMBL" id="BBO92463.1"/>
    </source>
</evidence>
<keyword evidence="3 6" id="KW-0812">Transmembrane</keyword>
<dbReference type="RefSeq" id="WP_155313205.1">
    <property type="nucleotide sequence ID" value="NZ_AP021879.1"/>
</dbReference>
<gene>
    <name evidence="9" type="ORF">DSCOOX_56430</name>
</gene>
<evidence type="ECO:0000256" key="1">
    <source>
        <dbReference type="ARBA" id="ARBA00004651"/>
    </source>
</evidence>
<feature type="transmembrane region" description="Helical" evidence="6">
    <location>
        <begin position="283"/>
        <end position="307"/>
    </location>
</feature>
<evidence type="ECO:0000256" key="3">
    <source>
        <dbReference type="ARBA" id="ARBA00022692"/>
    </source>
</evidence>
<proteinExistence type="predicted"/>
<organism evidence="9 10">
    <name type="scientific">Desulfosarcina ovata subsp. ovata</name>
    <dbReference type="NCBI Taxonomy" id="2752305"/>
    <lineage>
        <taxon>Bacteria</taxon>
        <taxon>Pseudomonadati</taxon>
        <taxon>Thermodesulfobacteriota</taxon>
        <taxon>Desulfobacteria</taxon>
        <taxon>Desulfobacterales</taxon>
        <taxon>Desulfosarcinaceae</taxon>
        <taxon>Desulfosarcina</taxon>
    </lineage>
</organism>
<feature type="transmembrane region" description="Helical" evidence="6">
    <location>
        <begin position="328"/>
        <end position="357"/>
    </location>
</feature>
<evidence type="ECO:0000256" key="2">
    <source>
        <dbReference type="ARBA" id="ARBA00022475"/>
    </source>
</evidence>
<feature type="transmembrane region" description="Helical" evidence="6">
    <location>
        <begin position="21"/>
        <end position="43"/>
    </location>
</feature>
<evidence type="ECO:0000256" key="5">
    <source>
        <dbReference type="ARBA" id="ARBA00023136"/>
    </source>
</evidence>
<evidence type="ECO:0000259" key="7">
    <source>
        <dbReference type="Pfam" id="PF02687"/>
    </source>
</evidence>
<sequence length="404" mass="43512">MRIGRLFREGMTALMSNKTRTFLMALGTIVGIGALTVILFISAGTKREVAQKAERFGARAILIVPAHGKMSQAVGGKSAEAKLKMADAKAIADQIEGLEGISASTSRYSQPVKAGAVQTTTNVDAVEANWHFVWDWPVASGAPITQTDVDKLSRVCVLGTTPKVELFGDADPIGTEILIGNVWFKVKGVLASRGITGTGHDRDRRIVIPFSTGMRRLFNQQHISNIRVKVNADYDLDATARSIEALLYQRHNIDPAIESVFTVFSTNSLVKRFEGVSETVSRLLIALCGLSFLVGGLVLMNIMLISVAERKAEIGLRKALGAARRDILVQFLMEAVAVNGLGLVLGWCLGMLTAWIIARFTQIPVAPSVLSFVLGGVFSVGVALVFSLQPARRAANLDPVEAIR</sequence>
<evidence type="ECO:0000313" key="10">
    <source>
        <dbReference type="Proteomes" id="UP000422108"/>
    </source>
</evidence>
<keyword evidence="2" id="KW-1003">Cell membrane</keyword>
<dbReference type="Pfam" id="PF12704">
    <property type="entry name" value="MacB_PCD"/>
    <property type="match status" value="1"/>
</dbReference>
<keyword evidence="5 6" id="KW-0472">Membrane</keyword>
<feature type="transmembrane region" description="Helical" evidence="6">
    <location>
        <begin position="369"/>
        <end position="388"/>
    </location>
</feature>
<dbReference type="EMBL" id="AP021879">
    <property type="protein sequence ID" value="BBO92463.1"/>
    <property type="molecule type" value="Genomic_DNA"/>
</dbReference>
<dbReference type="InterPro" id="IPR050250">
    <property type="entry name" value="Macrolide_Exporter_MacB"/>
</dbReference>
<evidence type="ECO:0000256" key="4">
    <source>
        <dbReference type="ARBA" id="ARBA00022989"/>
    </source>
</evidence>
<dbReference type="PANTHER" id="PTHR30572">
    <property type="entry name" value="MEMBRANE COMPONENT OF TRANSPORTER-RELATED"/>
    <property type="match status" value="1"/>
</dbReference>
<comment type="subcellular location">
    <subcellularLocation>
        <location evidence="1">Cell membrane</location>
        <topology evidence="1">Multi-pass membrane protein</topology>
    </subcellularLocation>
</comment>
<dbReference type="InterPro" id="IPR025857">
    <property type="entry name" value="MacB_PCD"/>
</dbReference>
<keyword evidence="4 6" id="KW-1133">Transmembrane helix</keyword>
<dbReference type="InterPro" id="IPR003838">
    <property type="entry name" value="ABC3_permease_C"/>
</dbReference>
<name>A0A5K8AIF4_9BACT</name>
<dbReference type="Proteomes" id="UP000422108">
    <property type="component" value="Chromosome"/>
</dbReference>
<feature type="domain" description="MacB-like periplasmic core" evidence="8">
    <location>
        <begin position="21"/>
        <end position="246"/>
    </location>
</feature>
<dbReference type="PANTHER" id="PTHR30572:SF15">
    <property type="entry name" value="ABC TRANSPORTER PERMEASE"/>
    <property type="match status" value="1"/>
</dbReference>
<dbReference type="AlphaFoldDB" id="A0A5K8AIF4"/>
<protein>
    <submittedName>
        <fullName evidence="9">Multidrug ABC transporter substrate-binding protein</fullName>
    </submittedName>
</protein>
<dbReference type="Pfam" id="PF02687">
    <property type="entry name" value="FtsX"/>
    <property type="match status" value="1"/>
</dbReference>
<evidence type="ECO:0000259" key="8">
    <source>
        <dbReference type="Pfam" id="PF12704"/>
    </source>
</evidence>
<keyword evidence="10" id="KW-1185">Reference proteome</keyword>
<evidence type="ECO:0000256" key="6">
    <source>
        <dbReference type="SAM" id="Phobius"/>
    </source>
</evidence>
<reference evidence="9 10" key="1">
    <citation type="submission" date="2019-11" db="EMBL/GenBank/DDBJ databases">
        <title>Comparative genomics of hydrocarbon-degrading Desulfosarcina strains.</title>
        <authorList>
            <person name="Watanabe M."/>
            <person name="Kojima H."/>
            <person name="Fukui M."/>
        </authorList>
    </citation>
    <scope>NUCLEOTIDE SEQUENCE [LARGE SCALE GENOMIC DNA]</scope>
    <source>
        <strain evidence="10">oXyS1</strain>
    </source>
</reference>
<accession>A0A5K8AIF4</accession>